<dbReference type="AlphaFoldDB" id="A0A0R3SAD5"/>
<dbReference type="EMBL" id="UYSG01000235">
    <property type="protein sequence ID" value="VDL18770.1"/>
    <property type="molecule type" value="Genomic_DNA"/>
</dbReference>
<keyword evidence="2" id="KW-0963">Cytoplasm</keyword>
<protein>
    <submittedName>
        <fullName evidence="7">Fascin domain-containing protein</fullName>
    </submittedName>
</protein>
<reference evidence="7" key="1">
    <citation type="submission" date="2017-02" db="UniProtKB">
        <authorList>
            <consortium name="WormBaseParasite"/>
        </authorList>
    </citation>
    <scope>IDENTIFICATION</scope>
</reference>
<dbReference type="Pfam" id="PF06268">
    <property type="entry name" value="Fascin"/>
    <property type="match status" value="2"/>
</dbReference>
<feature type="domain" description="Fascin-like" evidence="4">
    <location>
        <begin position="163"/>
        <end position="222"/>
    </location>
</feature>
<dbReference type="SUPFAM" id="SSF50405">
    <property type="entry name" value="Actin-crosslinking proteins"/>
    <property type="match status" value="2"/>
</dbReference>
<dbReference type="Gene3D" id="2.80.10.50">
    <property type="match status" value="1"/>
</dbReference>
<name>A0A0R3SAD5_HYMDI</name>
<dbReference type="CDD" id="cd23334">
    <property type="entry name" value="beta-trefoil_FSCN_rpt1"/>
    <property type="match status" value="1"/>
</dbReference>
<evidence type="ECO:0000256" key="1">
    <source>
        <dbReference type="ARBA" id="ARBA00004496"/>
    </source>
</evidence>
<dbReference type="WBParaSite" id="HDID_0000130801-mRNA-1">
    <property type="protein sequence ID" value="HDID_0000130801-mRNA-1"/>
    <property type="gene ID" value="HDID_0000130801"/>
</dbReference>
<organism evidence="7">
    <name type="scientific">Hymenolepis diminuta</name>
    <name type="common">Rat tapeworm</name>
    <dbReference type="NCBI Taxonomy" id="6216"/>
    <lineage>
        <taxon>Eukaryota</taxon>
        <taxon>Metazoa</taxon>
        <taxon>Spiralia</taxon>
        <taxon>Lophotrochozoa</taxon>
        <taxon>Platyhelminthes</taxon>
        <taxon>Cestoda</taxon>
        <taxon>Eucestoda</taxon>
        <taxon>Cyclophyllidea</taxon>
        <taxon>Hymenolepididae</taxon>
        <taxon>Hymenolepis</taxon>
    </lineage>
</organism>
<evidence type="ECO:0000313" key="5">
    <source>
        <dbReference type="EMBL" id="VDL18770.1"/>
    </source>
</evidence>
<reference evidence="5 6" key="2">
    <citation type="submission" date="2018-11" db="EMBL/GenBank/DDBJ databases">
        <authorList>
            <consortium name="Pathogen Informatics"/>
        </authorList>
    </citation>
    <scope>NUCLEOTIDE SEQUENCE [LARGE SCALE GENOMIC DNA]</scope>
</reference>
<evidence type="ECO:0000256" key="2">
    <source>
        <dbReference type="ARBA" id="ARBA00022490"/>
    </source>
</evidence>
<dbReference type="InterPro" id="IPR008999">
    <property type="entry name" value="Actin-crosslinking"/>
</dbReference>
<evidence type="ECO:0000313" key="6">
    <source>
        <dbReference type="Proteomes" id="UP000274504"/>
    </source>
</evidence>
<dbReference type="GO" id="GO:0051015">
    <property type="term" value="F:actin filament binding"/>
    <property type="evidence" value="ECO:0007669"/>
    <property type="project" value="InterPro"/>
</dbReference>
<dbReference type="GO" id="GO:0005737">
    <property type="term" value="C:cytoplasm"/>
    <property type="evidence" value="ECO:0007669"/>
    <property type="project" value="UniProtKB-SubCell"/>
</dbReference>
<dbReference type="STRING" id="6216.A0A0R3SAD5"/>
<feature type="domain" description="Fascin-like" evidence="4">
    <location>
        <begin position="25"/>
        <end position="119"/>
    </location>
</feature>
<gene>
    <name evidence="5" type="ORF">HDID_LOCUS1309</name>
</gene>
<comment type="subcellular location">
    <subcellularLocation>
        <location evidence="1">Cytoplasm</location>
    </subcellularLocation>
</comment>
<evidence type="ECO:0000256" key="3">
    <source>
        <dbReference type="ARBA" id="ARBA00023203"/>
    </source>
</evidence>
<proteinExistence type="predicted"/>
<dbReference type="Proteomes" id="UP000274504">
    <property type="component" value="Unassembled WGS sequence"/>
</dbReference>
<evidence type="ECO:0000259" key="4">
    <source>
        <dbReference type="Pfam" id="PF06268"/>
    </source>
</evidence>
<sequence>MQNAGKENNLIEFTKIGLIHSPSGRLLTSETFQGALNVQGVSLKRKQIWTLYTEPSKPTAFLLRNHQGNFLSADDNGKVSLVPEKSGGEERFIIHFDPKASGEIALQSEAHGFFLHWSGREVRCFSKEPVWWGIRLAMHPQLPLPAASGQSSCSKEEVARLSRVALRTQSGRYLHASGKLVDGIDNATLFAVSFKPGASQKLMFQDEDGQYLTVGTGGVLQIKMGVREPRREEIFAFDTPSIQFLTKFVGLTFSTTMGETEEQKGTVYQLEYLSGGRGLNMNAIVSASATPSADSSPAAFGFDGTEEGTQYLTTGLWRLRAQDGRLWQIPASGCADLAPKDCNDPATTFEILYVPSYHEDGDGGSKGKTNPYGGIVIRTSDGRSAAVKPLGALSVTDRLPDTVGWTPTSPEVLHLLPMINRTSVAIYSPLACAYLAPTISSGSNARRTSFGTSSAVDCTSCVPQQWYLKNLINGAVQFFTNIGNDWMILCATSQSNLALAASQTGPDEAEDSRGASPETEFVICVTDDKFAFLRSLLYVGGQRKPAYLTANLQGGIKLDGSGVITPGYIWQL</sequence>
<accession>A0A0R3SAD5</accession>
<keyword evidence="3" id="KW-0009">Actin-binding</keyword>
<evidence type="ECO:0000313" key="7">
    <source>
        <dbReference type="WBParaSite" id="HDID_0000130801-mRNA-1"/>
    </source>
</evidence>
<dbReference type="InterPro" id="IPR022768">
    <property type="entry name" value="Fascin-like_dom"/>
</dbReference>
<dbReference type="OrthoDB" id="10259868at2759"/>
<dbReference type="GO" id="GO:0030674">
    <property type="term" value="F:protein-macromolecule adaptor activity"/>
    <property type="evidence" value="ECO:0007669"/>
    <property type="project" value="InterPro"/>
</dbReference>